<keyword evidence="1" id="KW-0106">Calcium</keyword>
<dbReference type="InterPro" id="IPR002048">
    <property type="entry name" value="EF_hand_dom"/>
</dbReference>
<dbReference type="GeneID" id="9687894"/>
<dbReference type="OrthoDB" id="10263751at2759"/>
<feature type="domain" description="Thioredoxin" evidence="5">
    <location>
        <begin position="441"/>
        <end position="605"/>
    </location>
</feature>
<dbReference type="RefSeq" id="XP_003062693.1">
    <property type="nucleotide sequence ID" value="XM_003062647.1"/>
</dbReference>
<dbReference type="InterPro" id="IPR011992">
    <property type="entry name" value="EF-hand-dom_pair"/>
</dbReference>
<dbReference type="PROSITE" id="PS50222">
    <property type="entry name" value="EF_HAND_2"/>
    <property type="match status" value="1"/>
</dbReference>
<dbReference type="InterPro" id="IPR013766">
    <property type="entry name" value="Thioredoxin_domain"/>
</dbReference>
<dbReference type="CDD" id="cd02947">
    <property type="entry name" value="TRX_family"/>
    <property type="match status" value="1"/>
</dbReference>
<evidence type="ECO:0000256" key="1">
    <source>
        <dbReference type="ARBA" id="ARBA00022837"/>
    </source>
</evidence>
<dbReference type="KEGG" id="mpp:MICPUCDRAFT_48608"/>
<protein>
    <submittedName>
        <fullName evidence="6">Predicted protein</fullName>
    </submittedName>
</protein>
<evidence type="ECO:0000313" key="6">
    <source>
        <dbReference type="EMBL" id="EEH53512.1"/>
    </source>
</evidence>
<dbReference type="OMA" id="TWTYERE"/>
<reference evidence="6 7" key="1">
    <citation type="journal article" date="2009" name="Science">
        <title>Green evolution and dynamic adaptations revealed by genomes of the marine picoeukaryotes Micromonas.</title>
        <authorList>
            <person name="Worden A.Z."/>
            <person name="Lee J.H."/>
            <person name="Mock T."/>
            <person name="Rouze P."/>
            <person name="Simmons M.P."/>
            <person name="Aerts A.L."/>
            <person name="Allen A.E."/>
            <person name="Cuvelier M.L."/>
            <person name="Derelle E."/>
            <person name="Everett M.V."/>
            <person name="Foulon E."/>
            <person name="Grimwood J."/>
            <person name="Gundlach H."/>
            <person name="Henrissat B."/>
            <person name="Napoli C."/>
            <person name="McDonald S.M."/>
            <person name="Parker M.S."/>
            <person name="Rombauts S."/>
            <person name="Salamov A."/>
            <person name="Von Dassow P."/>
            <person name="Badger J.H."/>
            <person name="Coutinho P.M."/>
            <person name="Demir E."/>
            <person name="Dubchak I."/>
            <person name="Gentemann C."/>
            <person name="Eikrem W."/>
            <person name="Gready J.E."/>
            <person name="John U."/>
            <person name="Lanier W."/>
            <person name="Lindquist E.A."/>
            <person name="Lucas S."/>
            <person name="Mayer K.F."/>
            <person name="Moreau H."/>
            <person name="Not F."/>
            <person name="Otillar R."/>
            <person name="Panaud O."/>
            <person name="Pangilinan J."/>
            <person name="Paulsen I."/>
            <person name="Piegu B."/>
            <person name="Poliakov A."/>
            <person name="Robbens S."/>
            <person name="Schmutz J."/>
            <person name="Toulza E."/>
            <person name="Wyss T."/>
            <person name="Zelensky A."/>
            <person name="Zhou K."/>
            <person name="Armbrust E.V."/>
            <person name="Bhattacharya D."/>
            <person name="Goodenough U.W."/>
            <person name="Van de Peer Y."/>
            <person name="Grigoriev I.V."/>
        </authorList>
    </citation>
    <scope>NUCLEOTIDE SEQUENCE [LARGE SCALE GENOMIC DNA]</scope>
    <source>
        <strain evidence="6 7">CCMP1545</strain>
    </source>
</reference>
<sequence length="605" mass="66644">MSRACASPACVARASARDATRAALSRRDRKPSSSVKVARRASRRCSLTATNAAKASAKESATLSNRDYPEGELILGMELRMHSLKAAPVDTANAEFMRPGVTAELEDLSEESVRAAVRKVIKHFNWNGPVGVSVTRAIMRTLGNQQAAKRLERMMPETKGKVATMIHTEAAGYAEMYFGPGLKEHGVVVVATIGKGMGTVTYNNGQKVRNSDLKHLTWTYERELGKLRERWGWDGYAPDIPPEKDEAVLHERYALAGPARPLYRRDGDLTRDFEEEEVAAFRPILAYATLVDKYLQKIAGAVKPDKIILLTTGAASQLPEDALFALLQPGIASKGLSGDTIVMGEFPTMALVKGAAIGAHVELGRRQAGEVLRAAVTNTIVGDPKPRELFEEDLLWIFRKLDRDKDGVISHDDLLQGVKFLGTSFSDAEVKGLLRDFTGGMKEVATAEQFTAWFARALKLAVAHVHEVHSEDEFNRFVKEWQEKTVNVETTGGTMTDEDGSLVVLECGYTHCRPCMKFEKTYEGVAKKYQDALFLKVLGDACPGAAHLCRDVLEIQGTPEFRFYRGKKLLHVMRGADRGKLERTVQEYLGLNPPVEEPAAVPASR</sequence>
<dbReference type="PROSITE" id="PS00018">
    <property type="entry name" value="EF_HAND_1"/>
    <property type="match status" value="1"/>
</dbReference>
<dbReference type="Gene3D" id="3.30.420.40">
    <property type="match status" value="1"/>
</dbReference>
<keyword evidence="7" id="KW-1185">Reference proteome</keyword>
<dbReference type="SUPFAM" id="SSF52833">
    <property type="entry name" value="Thioredoxin-like"/>
    <property type="match status" value="1"/>
</dbReference>
<dbReference type="STRING" id="564608.C1N3Y1"/>
<name>C1N3Y1_MICPC</name>
<evidence type="ECO:0000256" key="2">
    <source>
        <dbReference type="ARBA" id="ARBA00023157"/>
    </source>
</evidence>
<keyword evidence="2" id="KW-1015">Disulfide bond</keyword>
<organism evidence="7">
    <name type="scientific">Micromonas pusilla (strain CCMP1545)</name>
    <name type="common">Picoplanktonic green alga</name>
    <dbReference type="NCBI Taxonomy" id="564608"/>
    <lineage>
        <taxon>Eukaryota</taxon>
        <taxon>Viridiplantae</taxon>
        <taxon>Chlorophyta</taxon>
        <taxon>Mamiellophyceae</taxon>
        <taxon>Mamiellales</taxon>
        <taxon>Mamiellaceae</taxon>
        <taxon>Micromonas</taxon>
    </lineage>
</organism>
<evidence type="ECO:0000256" key="3">
    <source>
        <dbReference type="SAM" id="MobiDB-lite"/>
    </source>
</evidence>
<dbReference type="InterPro" id="IPR018247">
    <property type="entry name" value="EF_Hand_1_Ca_BS"/>
</dbReference>
<gene>
    <name evidence="6" type="ORF">MICPUCDRAFT_48608</name>
</gene>
<dbReference type="PANTHER" id="PTHR46115">
    <property type="entry name" value="THIOREDOXIN-LIKE PROTEIN 1"/>
    <property type="match status" value="1"/>
</dbReference>
<evidence type="ECO:0000259" key="4">
    <source>
        <dbReference type="PROSITE" id="PS50222"/>
    </source>
</evidence>
<feature type="region of interest" description="Disordered" evidence="3">
    <location>
        <begin position="17"/>
        <end position="42"/>
    </location>
</feature>
<evidence type="ECO:0000259" key="5">
    <source>
        <dbReference type="PROSITE" id="PS51352"/>
    </source>
</evidence>
<dbReference type="CDD" id="cd00051">
    <property type="entry name" value="EFh"/>
    <property type="match status" value="1"/>
</dbReference>
<dbReference type="Proteomes" id="UP000001876">
    <property type="component" value="Unassembled WGS sequence"/>
</dbReference>
<dbReference type="SUPFAM" id="SSF53067">
    <property type="entry name" value="Actin-like ATPase domain"/>
    <property type="match status" value="1"/>
</dbReference>
<dbReference type="InterPro" id="IPR036249">
    <property type="entry name" value="Thioredoxin-like_sf"/>
</dbReference>
<dbReference type="Gene3D" id="1.10.238.10">
    <property type="entry name" value="EF-hand"/>
    <property type="match status" value="1"/>
</dbReference>
<evidence type="ECO:0000313" key="7">
    <source>
        <dbReference type="Proteomes" id="UP000001876"/>
    </source>
</evidence>
<dbReference type="AlphaFoldDB" id="C1N3Y1"/>
<dbReference type="InterPro" id="IPR043129">
    <property type="entry name" value="ATPase_NBD"/>
</dbReference>
<feature type="domain" description="EF-hand" evidence="4">
    <location>
        <begin position="389"/>
        <end position="424"/>
    </location>
</feature>
<dbReference type="Gene3D" id="3.40.30.10">
    <property type="entry name" value="Glutaredoxin"/>
    <property type="match status" value="1"/>
</dbReference>
<accession>C1N3Y1</accession>
<dbReference type="EMBL" id="GG663746">
    <property type="protein sequence ID" value="EEH53512.1"/>
    <property type="molecule type" value="Genomic_DNA"/>
</dbReference>
<proteinExistence type="predicted"/>
<dbReference type="PROSITE" id="PS51352">
    <property type="entry name" value="THIOREDOXIN_2"/>
    <property type="match status" value="1"/>
</dbReference>
<dbReference type="GO" id="GO:0005509">
    <property type="term" value="F:calcium ion binding"/>
    <property type="evidence" value="ECO:0007669"/>
    <property type="project" value="InterPro"/>
</dbReference>
<dbReference type="SUPFAM" id="SSF47473">
    <property type="entry name" value="EF-hand"/>
    <property type="match status" value="1"/>
</dbReference>
<dbReference type="Pfam" id="PF00085">
    <property type="entry name" value="Thioredoxin"/>
    <property type="match status" value="1"/>
</dbReference>